<dbReference type="EMBL" id="BARU01046780">
    <property type="protein sequence ID" value="GAH93451.1"/>
    <property type="molecule type" value="Genomic_DNA"/>
</dbReference>
<evidence type="ECO:0000313" key="1">
    <source>
        <dbReference type="EMBL" id="GAH93451.1"/>
    </source>
</evidence>
<feature type="non-terminal residue" evidence="1">
    <location>
        <position position="39"/>
    </location>
</feature>
<sequence>MPTPIIFDITDYELVMERIEGDLAREVINDAISERIGEF</sequence>
<protein>
    <submittedName>
        <fullName evidence="1">Uncharacterized protein</fullName>
    </submittedName>
</protein>
<reference evidence="1" key="1">
    <citation type="journal article" date="2014" name="Front. Microbiol.">
        <title>High frequency of phylogenetically diverse reductive dehalogenase-homologous genes in deep subseafloor sedimentary metagenomes.</title>
        <authorList>
            <person name="Kawai M."/>
            <person name="Futagami T."/>
            <person name="Toyoda A."/>
            <person name="Takaki Y."/>
            <person name="Nishi S."/>
            <person name="Hori S."/>
            <person name="Arai W."/>
            <person name="Tsubouchi T."/>
            <person name="Morono Y."/>
            <person name="Uchiyama I."/>
            <person name="Ito T."/>
            <person name="Fujiyama A."/>
            <person name="Inagaki F."/>
            <person name="Takami H."/>
        </authorList>
    </citation>
    <scope>NUCLEOTIDE SEQUENCE</scope>
    <source>
        <strain evidence="1">Expedition CK06-06</strain>
    </source>
</reference>
<accession>X1JFJ0</accession>
<comment type="caution">
    <text evidence="1">The sequence shown here is derived from an EMBL/GenBank/DDBJ whole genome shotgun (WGS) entry which is preliminary data.</text>
</comment>
<proteinExistence type="predicted"/>
<name>X1JFJ0_9ZZZZ</name>
<dbReference type="AlphaFoldDB" id="X1JFJ0"/>
<gene>
    <name evidence="1" type="ORF">S03H2_70406</name>
</gene>
<organism evidence="1">
    <name type="scientific">marine sediment metagenome</name>
    <dbReference type="NCBI Taxonomy" id="412755"/>
    <lineage>
        <taxon>unclassified sequences</taxon>
        <taxon>metagenomes</taxon>
        <taxon>ecological metagenomes</taxon>
    </lineage>
</organism>